<dbReference type="EMBL" id="CP037423">
    <property type="protein sequence ID" value="QDV46747.1"/>
    <property type="molecule type" value="Genomic_DNA"/>
</dbReference>
<proteinExistence type="predicted"/>
<protein>
    <submittedName>
        <fullName evidence="2">Uncharacterized protein</fullName>
    </submittedName>
</protein>
<evidence type="ECO:0000313" key="3">
    <source>
        <dbReference type="Proteomes" id="UP000319004"/>
    </source>
</evidence>
<sequence length="211" mass="23638">MKLPRPTIVEWCVCLFIGAAFLGLLLPAIRAARETSSHGNPIPTLPPKEDRRLIHESGVSVISPPDWWEPTWYGERAGIRLQISGGGGRYPSSIIVERLLEPPDLTGYPLQWKYGEDTFPARQTKLGEGEWFAEDRLFEFSAVVRVGITNYWIAYRSHAAIDELPAMVNSYLQTVRLPERHAGEAANHPMQPSGEIGRLEVEDQPSPPADR</sequence>
<organism evidence="2 3">
    <name type="scientific">Stieleria neptunia</name>
    <dbReference type="NCBI Taxonomy" id="2527979"/>
    <lineage>
        <taxon>Bacteria</taxon>
        <taxon>Pseudomonadati</taxon>
        <taxon>Planctomycetota</taxon>
        <taxon>Planctomycetia</taxon>
        <taxon>Pirellulales</taxon>
        <taxon>Pirellulaceae</taxon>
        <taxon>Stieleria</taxon>
    </lineage>
</organism>
<dbReference type="AlphaFoldDB" id="A0A518I153"/>
<dbReference type="KEGG" id="snep:Enr13x_66560"/>
<gene>
    <name evidence="2" type="ORF">Enr13x_66560</name>
</gene>
<name>A0A518I153_9BACT</name>
<accession>A0A518I153</accession>
<keyword evidence="3" id="KW-1185">Reference proteome</keyword>
<dbReference type="Proteomes" id="UP000319004">
    <property type="component" value="Chromosome"/>
</dbReference>
<evidence type="ECO:0000256" key="1">
    <source>
        <dbReference type="SAM" id="MobiDB-lite"/>
    </source>
</evidence>
<feature type="region of interest" description="Disordered" evidence="1">
    <location>
        <begin position="185"/>
        <end position="211"/>
    </location>
</feature>
<reference evidence="2 3" key="1">
    <citation type="submission" date="2019-03" db="EMBL/GenBank/DDBJ databases">
        <title>Deep-cultivation of Planctomycetes and their phenomic and genomic characterization uncovers novel biology.</title>
        <authorList>
            <person name="Wiegand S."/>
            <person name="Jogler M."/>
            <person name="Boedeker C."/>
            <person name="Pinto D."/>
            <person name="Vollmers J."/>
            <person name="Rivas-Marin E."/>
            <person name="Kohn T."/>
            <person name="Peeters S.H."/>
            <person name="Heuer A."/>
            <person name="Rast P."/>
            <person name="Oberbeckmann S."/>
            <person name="Bunk B."/>
            <person name="Jeske O."/>
            <person name="Meyerdierks A."/>
            <person name="Storesund J.E."/>
            <person name="Kallscheuer N."/>
            <person name="Luecker S."/>
            <person name="Lage O.M."/>
            <person name="Pohl T."/>
            <person name="Merkel B.J."/>
            <person name="Hornburger P."/>
            <person name="Mueller R.-W."/>
            <person name="Bruemmer F."/>
            <person name="Labrenz M."/>
            <person name="Spormann A.M."/>
            <person name="Op den Camp H."/>
            <person name="Overmann J."/>
            <person name="Amann R."/>
            <person name="Jetten M.S.M."/>
            <person name="Mascher T."/>
            <person name="Medema M.H."/>
            <person name="Devos D.P."/>
            <person name="Kaster A.-K."/>
            <person name="Ovreas L."/>
            <person name="Rohde M."/>
            <person name="Galperin M.Y."/>
            <person name="Jogler C."/>
        </authorList>
    </citation>
    <scope>NUCLEOTIDE SEQUENCE [LARGE SCALE GENOMIC DNA]</scope>
    <source>
        <strain evidence="2 3">Enr13</strain>
    </source>
</reference>
<evidence type="ECO:0000313" key="2">
    <source>
        <dbReference type="EMBL" id="QDV46747.1"/>
    </source>
</evidence>